<dbReference type="GO" id="GO:0007165">
    <property type="term" value="P:signal transduction"/>
    <property type="evidence" value="ECO:0007669"/>
    <property type="project" value="InterPro"/>
</dbReference>
<dbReference type="GO" id="GO:0005813">
    <property type="term" value="C:centrosome"/>
    <property type="evidence" value="ECO:0007669"/>
    <property type="project" value="UniProtKB-SubCell"/>
</dbReference>
<feature type="domain" description="Pericentrin/AKAP-450 centrosomal targeting" evidence="7">
    <location>
        <begin position="337"/>
        <end position="419"/>
    </location>
</feature>
<evidence type="ECO:0000256" key="1">
    <source>
        <dbReference type="ARBA" id="ARBA00004300"/>
    </source>
</evidence>
<dbReference type="InterPro" id="IPR028745">
    <property type="entry name" value="AKAP9/Pericentrin"/>
</dbReference>
<name>A0A3P7LM50_DIBLA</name>
<evidence type="ECO:0000256" key="5">
    <source>
        <dbReference type="ARBA" id="ARBA00023212"/>
    </source>
</evidence>
<dbReference type="Pfam" id="PF10495">
    <property type="entry name" value="PACT_coil_coil"/>
    <property type="match status" value="1"/>
</dbReference>
<evidence type="ECO:0000256" key="2">
    <source>
        <dbReference type="ARBA" id="ARBA00022490"/>
    </source>
</evidence>
<keyword evidence="2" id="KW-0963">Cytoplasm</keyword>
<feature type="coiled-coil region" evidence="6">
    <location>
        <begin position="8"/>
        <end position="56"/>
    </location>
</feature>
<keyword evidence="4 6" id="KW-0175">Coiled coil</keyword>
<keyword evidence="5" id="KW-0206">Cytoskeleton</keyword>
<evidence type="ECO:0000313" key="8">
    <source>
        <dbReference type="EMBL" id="VDN14390.1"/>
    </source>
</evidence>
<sequence>MSTKQSTLNSTEEKLKSVNASLQAALANFQKEHNRVRLADNRISQLEQEVDTLKRSAGERCVKLVSSAPLDASKKPVPGESALQTIVSQTSSQIASVRQQALQAEKMSRELHACNQGLRLSLAEAELRLMPSVVAASVANDGHYRQLDRGVASTGMKEAKTVEAFFPTIVEQGAPDELRRLQYSLLRLLHLVLDAVGYTSESTSEDDDSLNNPAELLRHGMQRSGSPVTCRPARPAEIAECLRSVEDQIQNILGSSTPLTESGHTNCSTPNHRPDLEVFASGVSQARDVILSGTCDPGIKSTDSASKACQCSIINQPLPATGNQTVSLERFRHMSARCLRMESYRRALVYQKRYLLLLLGDFQHSEQVVTASLGRGLLMGTSSRLIAAENDTDSPWPLDVHPSLVRFRAAARAAQFVYRQLPTTADRLQDLQRRLETYVGPLRAPKLGSTKEKETTLDELMRVNEKTNNNIQQLQSFER</sequence>
<dbReference type="GO" id="GO:0005737">
    <property type="term" value="C:cytoplasm"/>
    <property type="evidence" value="ECO:0007669"/>
    <property type="project" value="UniProtKB-ARBA"/>
</dbReference>
<dbReference type="EMBL" id="UYRU01059117">
    <property type="protein sequence ID" value="VDN14390.1"/>
    <property type="molecule type" value="Genomic_DNA"/>
</dbReference>
<keyword evidence="9" id="KW-1185">Reference proteome</keyword>
<reference evidence="8 9" key="1">
    <citation type="submission" date="2018-11" db="EMBL/GenBank/DDBJ databases">
        <authorList>
            <consortium name="Pathogen Informatics"/>
        </authorList>
    </citation>
    <scope>NUCLEOTIDE SEQUENCE [LARGE SCALE GENOMIC DNA]</scope>
</reference>
<gene>
    <name evidence="8" type="ORF">DILT_LOCUS10221</name>
</gene>
<evidence type="ECO:0000256" key="6">
    <source>
        <dbReference type="SAM" id="Coils"/>
    </source>
</evidence>
<dbReference type="OrthoDB" id="2020852at2759"/>
<evidence type="ECO:0000256" key="4">
    <source>
        <dbReference type="ARBA" id="ARBA00023054"/>
    </source>
</evidence>
<dbReference type="PANTHER" id="PTHR44981">
    <property type="entry name" value="PERICENTRIN-LIKE PROTEIN, ISOFORM F"/>
    <property type="match status" value="1"/>
</dbReference>
<organism evidence="8 9">
    <name type="scientific">Dibothriocephalus latus</name>
    <name type="common">Fish tapeworm</name>
    <name type="synonym">Diphyllobothrium latum</name>
    <dbReference type="NCBI Taxonomy" id="60516"/>
    <lineage>
        <taxon>Eukaryota</taxon>
        <taxon>Metazoa</taxon>
        <taxon>Spiralia</taxon>
        <taxon>Lophotrochozoa</taxon>
        <taxon>Platyhelminthes</taxon>
        <taxon>Cestoda</taxon>
        <taxon>Eucestoda</taxon>
        <taxon>Diphyllobothriidea</taxon>
        <taxon>Diphyllobothriidae</taxon>
        <taxon>Dibothriocephalus</taxon>
    </lineage>
</organism>
<evidence type="ECO:0000256" key="3">
    <source>
        <dbReference type="ARBA" id="ARBA00022553"/>
    </source>
</evidence>
<proteinExistence type="predicted"/>
<protein>
    <recommendedName>
        <fullName evidence="7">Pericentrin/AKAP-450 centrosomal targeting domain-containing protein</fullName>
    </recommendedName>
</protein>
<dbReference type="InterPro" id="IPR019528">
    <property type="entry name" value="PACT_domain"/>
</dbReference>
<evidence type="ECO:0000259" key="7">
    <source>
        <dbReference type="Pfam" id="PF10495"/>
    </source>
</evidence>
<dbReference type="Proteomes" id="UP000281553">
    <property type="component" value="Unassembled WGS sequence"/>
</dbReference>
<dbReference type="PANTHER" id="PTHR44981:SF2">
    <property type="entry name" value="PERICENTRIN-LIKE PROTEIN, ISOFORM F"/>
    <property type="match status" value="1"/>
</dbReference>
<keyword evidence="3" id="KW-0597">Phosphoprotein</keyword>
<evidence type="ECO:0000313" key="9">
    <source>
        <dbReference type="Proteomes" id="UP000281553"/>
    </source>
</evidence>
<dbReference type="AlphaFoldDB" id="A0A3P7LM50"/>
<comment type="subcellular location">
    <subcellularLocation>
        <location evidence="1">Cytoplasm</location>
        <location evidence="1">Cytoskeleton</location>
        <location evidence="1">Microtubule organizing center</location>
        <location evidence="1">Centrosome</location>
    </subcellularLocation>
</comment>
<accession>A0A3P7LM50</accession>
<dbReference type="GO" id="GO:0060090">
    <property type="term" value="F:molecular adaptor activity"/>
    <property type="evidence" value="ECO:0007669"/>
    <property type="project" value="InterPro"/>
</dbReference>